<proteinExistence type="predicted"/>
<accession>S8DMD4</accession>
<reference evidence="2 3" key="1">
    <citation type="journal article" date="2012" name="Science">
        <title>The Paleozoic origin of enzymatic lignin decomposition reconstructed from 31 fungal genomes.</title>
        <authorList>
            <person name="Floudas D."/>
            <person name="Binder M."/>
            <person name="Riley R."/>
            <person name="Barry K."/>
            <person name="Blanchette R.A."/>
            <person name="Henrissat B."/>
            <person name="Martinez A.T."/>
            <person name="Otillar R."/>
            <person name="Spatafora J.W."/>
            <person name="Yadav J.S."/>
            <person name="Aerts A."/>
            <person name="Benoit I."/>
            <person name="Boyd A."/>
            <person name="Carlson A."/>
            <person name="Copeland A."/>
            <person name="Coutinho P.M."/>
            <person name="de Vries R.P."/>
            <person name="Ferreira P."/>
            <person name="Findley K."/>
            <person name="Foster B."/>
            <person name="Gaskell J."/>
            <person name="Glotzer D."/>
            <person name="Gorecki P."/>
            <person name="Heitman J."/>
            <person name="Hesse C."/>
            <person name="Hori C."/>
            <person name="Igarashi K."/>
            <person name="Jurgens J.A."/>
            <person name="Kallen N."/>
            <person name="Kersten P."/>
            <person name="Kohler A."/>
            <person name="Kuees U."/>
            <person name="Kumar T.K.A."/>
            <person name="Kuo A."/>
            <person name="LaButti K."/>
            <person name="Larrondo L.F."/>
            <person name="Lindquist E."/>
            <person name="Ling A."/>
            <person name="Lombard V."/>
            <person name="Lucas S."/>
            <person name="Lundell T."/>
            <person name="Martin R."/>
            <person name="McLaughlin D.J."/>
            <person name="Morgenstern I."/>
            <person name="Morin E."/>
            <person name="Murat C."/>
            <person name="Nagy L.G."/>
            <person name="Nolan M."/>
            <person name="Ohm R.A."/>
            <person name="Patyshakuliyeva A."/>
            <person name="Rokas A."/>
            <person name="Ruiz-Duenas F.J."/>
            <person name="Sabat G."/>
            <person name="Salamov A."/>
            <person name="Samejima M."/>
            <person name="Schmutz J."/>
            <person name="Slot J.C."/>
            <person name="St John F."/>
            <person name="Stenlid J."/>
            <person name="Sun H."/>
            <person name="Sun S."/>
            <person name="Syed K."/>
            <person name="Tsang A."/>
            <person name="Wiebenga A."/>
            <person name="Young D."/>
            <person name="Pisabarro A."/>
            <person name="Eastwood D.C."/>
            <person name="Martin F."/>
            <person name="Cullen D."/>
            <person name="Grigoriev I.V."/>
            <person name="Hibbett D.S."/>
        </authorList>
    </citation>
    <scope>NUCLEOTIDE SEQUENCE</scope>
    <source>
        <strain evidence="3">FP-58527</strain>
    </source>
</reference>
<gene>
    <name evidence="2" type="ORF">FOMPIDRAFT_1021015</name>
</gene>
<sequence length="199" mass="22027">MHPSCQLCAEDFTANANANATPVAIGCGHMMCRLCSPDPVKHDDVLPLTFTFEQPGNVATADELIERQKKALRKGQLECAKSCGEATVDIRTMERCILTQAERIDKHAQTLARKSTTLSLHRERVNELLQQCHFELNQIFALESQPIVSSNGSHAQLVQHRGRTDQNSGAGRTRKRALSLDSTILDGPGTDEPTKRRRV</sequence>
<evidence type="ECO:0000313" key="2">
    <source>
        <dbReference type="EMBL" id="EPS92488.1"/>
    </source>
</evidence>
<protein>
    <recommendedName>
        <fullName evidence="4">RING-type domain-containing protein</fullName>
    </recommendedName>
</protein>
<dbReference type="Proteomes" id="UP000015241">
    <property type="component" value="Unassembled WGS sequence"/>
</dbReference>
<dbReference type="AlphaFoldDB" id="S8DMD4"/>
<evidence type="ECO:0008006" key="4">
    <source>
        <dbReference type="Google" id="ProtNLM"/>
    </source>
</evidence>
<organism evidence="2 3">
    <name type="scientific">Fomitopsis schrenkii</name>
    <name type="common">Brown rot fungus</name>
    <dbReference type="NCBI Taxonomy" id="2126942"/>
    <lineage>
        <taxon>Eukaryota</taxon>
        <taxon>Fungi</taxon>
        <taxon>Dikarya</taxon>
        <taxon>Basidiomycota</taxon>
        <taxon>Agaricomycotina</taxon>
        <taxon>Agaricomycetes</taxon>
        <taxon>Polyporales</taxon>
        <taxon>Fomitopsis</taxon>
    </lineage>
</organism>
<dbReference type="EMBL" id="KE504544">
    <property type="protein sequence ID" value="EPS92488.1"/>
    <property type="molecule type" value="Genomic_DNA"/>
</dbReference>
<evidence type="ECO:0000256" key="1">
    <source>
        <dbReference type="SAM" id="MobiDB-lite"/>
    </source>
</evidence>
<keyword evidence="3" id="KW-1185">Reference proteome</keyword>
<dbReference type="InParanoid" id="S8DMD4"/>
<name>S8DMD4_FOMSC</name>
<feature type="region of interest" description="Disordered" evidence="1">
    <location>
        <begin position="152"/>
        <end position="199"/>
    </location>
</feature>
<dbReference type="HOGENOM" id="CLU_1372246_0_0_1"/>
<evidence type="ECO:0000313" key="3">
    <source>
        <dbReference type="Proteomes" id="UP000015241"/>
    </source>
</evidence>
<dbReference type="SUPFAM" id="SSF57850">
    <property type="entry name" value="RING/U-box"/>
    <property type="match status" value="1"/>
</dbReference>